<accession>A0A9I9EH42</accession>
<proteinExistence type="predicted"/>
<organism evidence="2">
    <name type="scientific">Cucumis melo</name>
    <name type="common">Muskmelon</name>
    <dbReference type="NCBI Taxonomy" id="3656"/>
    <lineage>
        <taxon>Eukaryota</taxon>
        <taxon>Viridiplantae</taxon>
        <taxon>Streptophyta</taxon>
        <taxon>Embryophyta</taxon>
        <taxon>Tracheophyta</taxon>
        <taxon>Spermatophyta</taxon>
        <taxon>Magnoliopsida</taxon>
        <taxon>eudicotyledons</taxon>
        <taxon>Gunneridae</taxon>
        <taxon>Pentapetalae</taxon>
        <taxon>rosids</taxon>
        <taxon>fabids</taxon>
        <taxon>Cucurbitales</taxon>
        <taxon>Cucurbitaceae</taxon>
        <taxon>Benincaseae</taxon>
        <taxon>Cucumis</taxon>
    </lineage>
</organism>
<reference evidence="2" key="1">
    <citation type="submission" date="2023-03" db="UniProtKB">
        <authorList>
            <consortium name="EnsemblPlants"/>
        </authorList>
    </citation>
    <scope>IDENTIFICATION</scope>
</reference>
<dbReference type="Gramene" id="MELO3C033743.2.1">
    <property type="protein sequence ID" value="MELO3C033743.2.1"/>
    <property type="gene ID" value="MELO3C033743.2"/>
</dbReference>
<evidence type="ECO:0000313" key="2">
    <source>
        <dbReference type="EnsemblPlants" id="MELO3C033743.2.1"/>
    </source>
</evidence>
<dbReference type="InterPro" id="IPR029480">
    <property type="entry name" value="Transpos_assoc"/>
</dbReference>
<dbReference type="AlphaFoldDB" id="A0A9I9EH42"/>
<feature type="domain" description="Transposase-associated" evidence="1">
    <location>
        <begin position="5"/>
        <end position="70"/>
    </location>
</feature>
<sequence>MMDNDWMKLSNKFFLKYRVGVTQFLEVAKFHVDAYRRIRCPCKRCMNSNWNSLKGVELHLLTIGIFPYYT</sequence>
<dbReference type="EnsemblPlants" id="MELO3C033743.2.1">
    <property type="protein sequence ID" value="MELO3C033743.2.1"/>
    <property type="gene ID" value="MELO3C033743.2"/>
</dbReference>
<protein>
    <recommendedName>
        <fullName evidence="1">Transposase-associated domain-containing protein</fullName>
    </recommendedName>
</protein>
<dbReference type="Pfam" id="PF13963">
    <property type="entry name" value="Transpos_assoc"/>
    <property type="match status" value="1"/>
</dbReference>
<evidence type="ECO:0000259" key="1">
    <source>
        <dbReference type="Pfam" id="PF13963"/>
    </source>
</evidence>
<name>A0A9I9EH42_CUCME</name>